<gene>
    <name evidence="7" type="ORF">EGR_05290</name>
</gene>
<comment type="similarity">
    <text evidence="1">Belongs to the CCDC39 family.</text>
</comment>
<dbReference type="OMA" id="VDADIPM"/>
<dbReference type="PANTHER" id="PTHR18962">
    <property type="entry name" value="COILED-COIL DOMAIN-CONTAINING PROTEIN 39"/>
    <property type="match status" value="1"/>
</dbReference>
<evidence type="ECO:0000256" key="1">
    <source>
        <dbReference type="ARBA" id="ARBA00005805"/>
    </source>
</evidence>
<evidence type="ECO:0000256" key="3">
    <source>
        <dbReference type="ARBA" id="ARBA00023054"/>
    </source>
</evidence>
<organism evidence="7 8">
    <name type="scientific">Echinococcus granulosus</name>
    <name type="common">Hydatid tapeworm</name>
    <dbReference type="NCBI Taxonomy" id="6210"/>
    <lineage>
        <taxon>Eukaryota</taxon>
        <taxon>Metazoa</taxon>
        <taxon>Spiralia</taxon>
        <taxon>Lophotrochozoa</taxon>
        <taxon>Platyhelminthes</taxon>
        <taxon>Cestoda</taxon>
        <taxon>Eucestoda</taxon>
        <taxon>Cyclophyllidea</taxon>
        <taxon>Taeniidae</taxon>
        <taxon>Echinococcus</taxon>
        <taxon>Echinococcus granulosus group</taxon>
    </lineage>
</organism>
<name>W6V1Q6_ECHGR</name>
<dbReference type="EMBL" id="APAU02000038">
    <property type="protein sequence ID" value="EUB59814.1"/>
    <property type="molecule type" value="Genomic_DNA"/>
</dbReference>
<dbReference type="CTD" id="36341005"/>
<accession>W6V1Q6</accession>
<evidence type="ECO:0000313" key="7">
    <source>
        <dbReference type="EMBL" id="EUB59814.1"/>
    </source>
</evidence>
<dbReference type="GeneID" id="36341005"/>
<reference evidence="7 8" key="1">
    <citation type="journal article" date="2013" name="Nat. Genet.">
        <title>The genome of the hydatid tapeworm Echinococcus granulosus.</title>
        <authorList>
            <person name="Zheng H."/>
            <person name="Zhang W."/>
            <person name="Zhang L."/>
            <person name="Zhang Z."/>
            <person name="Li J."/>
            <person name="Lu G."/>
            <person name="Zhu Y."/>
            <person name="Wang Y."/>
            <person name="Huang Y."/>
            <person name="Liu J."/>
            <person name="Kang H."/>
            <person name="Chen J."/>
            <person name="Wang L."/>
            <person name="Chen A."/>
            <person name="Yu S."/>
            <person name="Gao Z."/>
            <person name="Jin L."/>
            <person name="Gu W."/>
            <person name="Wang Z."/>
            <person name="Zhao L."/>
            <person name="Shi B."/>
            <person name="Wen H."/>
            <person name="Lin R."/>
            <person name="Jones M.K."/>
            <person name="Brejova B."/>
            <person name="Vinar T."/>
            <person name="Zhao G."/>
            <person name="McManus D.P."/>
            <person name="Chen Z."/>
            <person name="Zhou Y."/>
            <person name="Wang S."/>
        </authorList>
    </citation>
    <scope>NUCLEOTIDE SEQUENCE [LARGE SCALE GENOMIC DNA]</scope>
</reference>
<feature type="coiled-coil region" evidence="5">
    <location>
        <begin position="682"/>
        <end position="847"/>
    </location>
</feature>
<keyword evidence="8" id="KW-1185">Reference proteome</keyword>
<dbReference type="Pfam" id="PF24161">
    <property type="entry name" value="CCDC39"/>
    <property type="match status" value="1"/>
</dbReference>
<feature type="region of interest" description="Disordered" evidence="6">
    <location>
        <begin position="994"/>
        <end position="1015"/>
    </location>
</feature>
<dbReference type="GO" id="GO:0003341">
    <property type="term" value="P:cilium movement"/>
    <property type="evidence" value="ECO:0007669"/>
    <property type="project" value="InterPro"/>
</dbReference>
<dbReference type="PANTHER" id="PTHR18962:SF0">
    <property type="entry name" value="COILED-COIL DOMAIN-CONTAINING PROTEIN 39"/>
    <property type="match status" value="1"/>
</dbReference>
<dbReference type="InterPro" id="IPR033290">
    <property type="entry name" value="CCDC39"/>
</dbReference>
<dbReference type="Proteomes" id="UP000019149">
    <property type="component" value="Unassembled WGS sequence"/>
</dbReference>
<evidence type="ECO:0000313" key="8">
    <source>
        <dbReference type="Proteomes" id="UP000019149"/>
    </source>
</evidence>
<dbReference type="RefSeq" id="XP_024351010.1">
    <property type="nucleotide sequence ID" value="XM_024494539.1"/>
</dbReference>
<comment type="caution">
    <text evidence="7">The sequence shown here is derived from an EMBL/GenBank/DDBJ whole genome shotgun (WGS) entry which is preliminary data.</text>
</comment>
<proteinExistence type="inferred from homology"/>
<sequence length="1015" mass="115867">MEGEIIKEALLEMGWQSSFAFPTASKENIKLLELLTETKAKITETSGELEISMEKNRKLQGHIGLVKNERKLTAQLKEEVDKEIADSEHFIKMAEQENWRTASDHKRLIEQKKKLASRLGALEVLHSVRLIMMAAASVACRKDGSLTSVWRTDEACLRSKCIRVCRALRLQRTRLKYINDEIFLKSNELTSIKAELDCDQKRVEQFMTDCEMDYALKGRLQAISKTDNTLIQLLTSEESKLNAKRNDLLKKLDTAVSKNEVIQLRIDTTAEMGREENRGRQEMLQLWEKTVKQLSDRDADFTKLGNDYDGLLSDINERQTKMHALQKLMGSIGQDIKDAKHRFSLLTKEVSNIRQSTMQESTDSSATENELFTLKKLVSKVGKELQQIRAANTHYKESNKKLSENLHTTEGAVVITLRKLENLKSENVSAEELLCMVEQELETELQCQNTIKMNLTKLKNLRFIISEEKQTAENDNKTVEALINGSRTKIRHADRELQSSEAELKRLEQLVYKAMLTANLMERRITRMESNAVCDEEGIALERRIHHMQEQFDSQCQSAHTLSTMIQQFKNEKRVLGLQSDKVREYLRRGTYQMDGVKVYLENAGRSLDGTIRSRNELLVFYNLCRYQLRRAGERHRLMEETTLNGEMRAKAIAALTRELEEEAAARTYRVEMEMRMAGQDANRVKADLAKRKCRLEQLKSRYDVEASMISADGDIDKTQTNIIARSLEEHEELQTRGDELDKDVKRAEEELRALENTVLVMTSLNESARSYSGTTIDQGLLKSRDILTEKLEKATNKLKNSREKRRILRASVLRFTVEISSLEEEIAQLEKMVASYEADVFRIRNKNAELDAKLERALKVRTLAKTKATRVKQPVDLDIEVQLLSDFNESVNILLVRSIKASPFINDEILTRAQELSKSFQLTTPILVGSIDNIKASDRFFNRNINVNASRPGSGNLAVASVVELSARDMFDVPRLPAEKTTRVQGEGRVKLTTGSMRTPSSASSGTLSIRSTH</sequence>
<dbReference type="GO" id="GO:0036159">
    <property type="term" value="P:inner dynein arm assembly"/>
    <property type="evidence" value="ECO:0007669"/>
    <property type="project" value="InterPro"/>
</dbReference>
<keyword evidence="3 5" id="KW-0175">Coiled coil</keyword>
<evidence type="ECO:0000256" key="2">
    <source>
        <dbReference type="ARBA" id="ARBA00016725"/>
    </source>
</evidence>
<dbReference type="KEGG" id="egl:EGR_05290"/>
<dbReference type="AlphaFoldDB" id="W6V1Q6"/>
<protein>
    <recommendedName>
        <fullName evidence="2">Coiled-coil domain-containing protein 39</fullName>
    </recommendedName>
</protein>
<evidence type="ECO:0000256" key="6">
    <source>
        <dbReference type="SAM" id="MobiDB-lite"/>
    </source>
</evidence>
<dbReference type="STRING" id="6210.W6V1Q6"/>
<dbReference type="GO" id="GO:0005930">
    <property type="term" value="C:axoneme"/>
    <property type="evidence" value="ECO:0007669"/>
    <property type="project" value="InterPro"/>
</dbReference>
<dbReference type="OrthoDB" id="10259720at2759"/>
<evidence type="ECO:0000256" key="4">
    <source>
        <dbReference type="ARBA" id="ARBA00045182"/>
    </source>
</evidence>
<dbReference type="GO" id="GO:0060285">
    <property type="term" value="P:cilium-dependent cell motility"/>
    <property type="evidence" value="ECO:0007669"/>
    <property type="project" value="TreeGrafter"/>
</dbReference>
<comment type="function">
    <text evidence="4">Required for assembly of dynein regulatory complex (DRC) and inner dynein arm (IDA) complexes, which are responsible for ciliary beat regulation, thereby playing a central role in motility in cilia and flagella. Probably acts together with CCDC40 to form a molecular ruler that determines the 96 nanometer (nm) repeat length and arrangements of components in cilia and flagella. Not required for outer dynein arm complexes assembly.</text>
</comment>
<evidence type="ECO:0000256" key="5">
    <source>
        <dbReference type="SAM" id="Coils"/>
    </source>
</evidence>